<dbReference type="GO" id="GO:0071949">
    <property type="term" value="F:FAD binding"/>
    <property type="evidence" value="ECO:0007669"/>
    <property type="project" value="InterPro"/>
</dbReference>
<dbReference type="OrthoDB" id="10016252at2759"/>
<feature type="domain" description="FAD-binding" evidence="6">
    <location>
        <begin position="23"/>
        <end position="371"/>
    </location>
</feature>
<keyword evidence="3" id="KW-0274">FAD</keyword>
<name>A0A8H7J539_9PLEO</name>
<dbReference type="Proteomes" id="UP000651452">
    <property type="component" value="Unassembled WGS sequence"/>
</dbReference>
<dbReference type="Pfam" id="PF01494">
    <property type="entry name" value="FAD_binding_3"/>
    <property type="match status" value="1"/>
</dbReference>
<dbReference type="InterPro" id="IPR050641">
    <property type="entry name" value="RIFMO-like"/>
</dbReference>
<dbReference type="InterPro" id="IPR036188">
    <property type="entry name" value="FAD/NAD-bd_sf"/>
</dbReference>
<dbReference type="Gene3D" id="3.50.50.60">
    <property type="entry name" value="FAD/NAD(P)-binding domain"/>
    <property type="match status" value="1"/>
</dbReference>
<dbReference type="PRINTS" id="PR00420">
    <property type="entry name" value="RNGMNOXGNASE"/>
</dbReference>
<comment type="caution">
    <text evidence="7">The sequence shown here is derived from an EMBL/GenBank/DDBJ whole genome shotgun (WGS) entry which is preliminary data.</text>
</comment>
<protein>
    <recommendedName>
        <fullName evidence="6">FAD-binding domain-containing protein</fullName>
    </recommendedName>
</protein>
<keyword evidence="2" id="KW-0285">Flavoprotein</keyword>
<organism evidence="7 8">
    <name type="scientific">Ascochyta lentis</name>
    <dbReference type="NCBI Taxonomy" id="205686"/>
    <lineage>
        <taxon>Eukaryota</taxon>
        <taxon>Fungi</taxon>
        <taxon>Dikarya</taxon>
        <taxon>Ascomycota</taxon>
        <taxon>Pezizomycotina</taxon>
        <taxon>Dothideomycetes</taxon>
        <taxon>Pleosporomycetidae</taxon>
        <taxon>Pleosporales</taxon>
        <taxon>Pleosporineae</taxon>
        <taxon>Didymellaceae</taxon>
        <taxon>Ascochyta</taxon>
    </lineage>
</organism>
<dbReference type="SUPFAM" id="SSF54373">
    <property type="entry name" value="FAD-linked reductases, C-terminal domain"/>
    <property type="match status" value="1"/>
</dbReference>
<dbReference type="Gene3D" id="3.40.30.120">
    <property type="match status" value="1"/>
</dbReference>
<evidence type="ECO:0000256" key="4">
    <source>
        <dbReference type="ARBA" id="ARBA00023002"/>
    </source>
</evidence>
<dbReference type="PANTHER" id="PTHR43004">
    <property type="entry name" value="TRK SYSTEM POTASSIUM UPTAKE PROTEIN"/>
    <property type="match status" value="1"/>
</dbReference>
<keyword evidence="4" id="KW-0560">Oxidoreductase</keyword>
<evidence type="ECO:0000256" key="2">
    <source>
        <dbReference type="ARBA" id="ARBA00022630"/>
    </source>
</evidence>
<sequence length="577" mass="63473">MAIPQDFNSGAEGHNHSQEPTEEVDLVIIGAGPTGLLSAVLARQLGLSISILDAKHGPLEVGGADAITARTQQYLEVASNSAHGNSTNILSELLNRGVKCNTSTTYADGVFTSQQSAWWNAIPHTFYNNLLMIGQPFIERHLTSHIDVPIHYAEPALSFSHTTAPVGVTVQTSRRTVKAKYCIAADGARSFVRRELGIGWEGAKPNMVWAVLDCWIDTTFPVTREIVTLQSEGEARMAWIPRERGMQRFYVLLDGEITLEKTKASIRKHMAPHTVDFTHIEWFSKFEIKERVASTLLHPTPHGPYLLAGDSAHVHSVNGGQGMNTGLSDAFSLIWRLALLVQHPSLPASTNTALLTSYDIERRATAQRVISVAAQLVRSTTADAKGYVKLIELNAGFITGMGVQYADVGSPLVRASEEVNDQVRDQVRDQTSATPTKLWTPGHRAPDLWLHDPRTSSDIRLYQKMIYGRYALILAGADAEVEEAGGRSRMEVKNSQFLSIFRLTELKARSVGVQIPASDEKEERVVVGEGDVHTFGCSYVRPGDAYAVLVRPDCYVELVGEVAEVRRYVEERLPGLL</sequence>
<evidence type="ECO:0000256" key="3">
    <source>
        <dbReference type="ARBA" id="ARBA00022827"/>
    </source>
</evidence>
<gene>
    <name evidence="7" type="ORF">EKO04_005069</name>
</gene>
<evidence type="ECO:0000256" key="5">
    <source>
        <dbReference type="SAM" id="MobiDB-lite"/>
    </source>
</evidence>
<dbReference type="Gene3D" id="3.30.9.10">
    <property type="entry name" value="D-Amino Acid Oxidase, subunit A, domain 2"/>
    <property type="match status" value="1"/>
</dbReference>
<dbReference type="SUPFAM" id="SSF51905">
    <property type="entry name" value="FAD/NAD(P)-binding domain"/>
    <property type="match status" value="1"/>
</dbReference>
<evidence type="ECO:0000313" key="8">
    <source>
        <dbReference type="Proteomes" id="UP000651452"/>
    </source>
</evidence>
<evidence type="ECO:0000256" key="1">
    <source>
        <dbReference type="ARBA" id="ARBA00001974"/>
    </source>
</evidence>
<dbReference type="EMBL" id="RZGK01000008">
    <property type="protein sequence ID" value="KAF9697276.1"/>
    <property type="molecule type" value="Genomic_DNA"/>
</dbReference>
<keyword evidence="8" id="KW-1185">Reference proteome</keyword>
<dbReference type="GO" id="GO:0016709">
    <property type="term" value="F:oxidoreductase activity, acting on paired donors, with incorporation or reduction of molecular oxygen, NAD(P)H as one donor, and incorporation of one atom of oxygen"/>
    <property type="evidence" value="ECO:0007669"/>
    <property type="project" value="UniProtKB-ARBA"/>
</dbReference>
<reference evidence="7" key="1">
    <citation type="submission" date="2018-12" db="EMBL/GenBank/DDBJ databases">
        <authorList>
            <person name="Syme R.A."/>
            <person name="Farfan-Caceres L."/>
            <person name="Lichtenzveig J."/>
        </authorList>
    </citation>
    <scope>NUCLEOTIDE SEQUENCE</scope>
    <source>
        <strain evidence="7">Al4</strain>
    </source>
</reference>
<accession>A0A8H7J539</accession>
<dbReference type="AlphaFoldDB" id="A0A8H7J539"/>
<evidence type="ECO:0000313" key="7">
    <source>
        <dbReference type="EMBL" id="KAF9697276.1"/>
    </source>
</evidence>
<proteinExistence type="predicted"/>
<dbReference type="PANTHER" id="PTHR43004:SF19">
    <property type="entry name" value="BINDING MONOOXYGENASE, PUTATIVE (JCVI)-RELATED"/>
    <property type="match status" value="1"/>
</dbReference>
<dbReference type="InterPro" id="IPR002938">
    <property type="entry name" value="FAD-bd"/>
</dbReference>
<comment type="cofactor">
    <cofactor evidence="1">
        <name>FAD</name>
        <dbReference type="ChEBI" id="CHEBI:57692"/>
    </cofactor>
</comment>
<feature type="region of interest" description="Disordered" evidence="5">
    <location>
        <begin position="1"/>
        <end position="20"/>
    </location>
</feature>
<evidence type="ECO:0000259" key="6">
    <source>
        <dbReference type="Pfam" id="PF01494"/>
    </source>
</evidence>
<reference evidence="7" key="2">
    <citation type="submission" date="2020-09" db="EMBL/GenBank/DDBJ databases">
        <title>Reference genome assembly for Australian Ascochyta lentis isolate Al4.</title>
        <authorList>
            <person name="Lee R.C."/>
            <person name="Farfan-Caceres L.M."/>
            <person name="Debler J.W."/>
            <person name="Williams A.H."/>
            <person name="Henares B.M."/>
        </authorList>
    </citation>
    <scope>NUCLEOTIDE SEQUENCE</scope>
    <source>
        <strain evidence="7">Al4</strain>
    </source>
</reference>